<keyword evidence="2" id="KW-1185">Reference proteome</keyword>
<name>A0A543CRN5_9ACTN</name>
<protein>
    <recommendedName>
        <fullName evidence="3">Ribbon-helix-helix CopG family protein</fullName>
    </recommendedName>
</protein>
<organism evidence="1 2">
    <name type="scientific">Actinoallomurus bryophytorum</name>
    <dbReference type="NCBI Taxonomy" id="1490222"/>
    <lineage>
        <taxon>Bacteria</taxon>
        <taxon>Bacillati</taxon>
        <taxon>Actinomycetota</taxon>
        <taxon>Actinomycetes</taxon>
        <taxon>Streptosporangiales</taxon>
        <taxon>Thermomonosporaceae</taxon>
        <taxon>Actinoallomurus</taxon>
    </lineage>
</organism>
<accession>A0A543CRN5</accession>
<evidence type="ECO:0000313" key="2">
    <source>
        <dbReference type="Proteomes" id="UP000316096"/>
    </source>
</evidence>
<comment type="caution">
    <text evidence="1">The sequence shown here is derived from an EMBL/GenBank/DDBJ whole genome shotgun (WGS) entry which is preliminary data.</text>
</comment>
<dbReference type="GO" id="GO:0006355">
    <property type="term" value="P:regulation of DNA-templated transcription"/>
    <property type="evidence" value="ECO:0007669"/>
    <property type="project" value="InterPro"/>
</dbReference>
<gene>
    <name evidence="1" type="ORF">FB559_5416</name>
</gene>
<sequence length="81" mass="8942">MSVRKVTISLDPDLYAAAKADAERKGTSVSSWMSDAAAEKLRQQAWDEYMASYEAEHGEFTEEELGRPIPVAYVSGKKQAS</sequence>
<dbReference type="Proteomes" id="UP000316096">
    <property type="component" value="Unassembled WGS sequence"/>
</dbReference>
<dbReference type="AlphaFoldDB" id="A0A543CRN5"/>
<dbReference type="EMBL" id="VFOZ01000001">
    <property type="protein sequence ID" value="TQL99718.1"/>
    <property type="molecule type" value="Genomic_DNA"/>
</dbReference>
<evidence type="ECO:0008006" key="3">
    <source>
        <dbReference type="Google" id="ProtNLM"/>
    </source>
</evidence>
<proteinExistence type="predicted"/>
<reference evidence="1 2" key="1">
    <citation type="submission" date="2019-06" db="EMBL/GenBank/DDBJ databases">
        <title>Sequencing the genomes of 1000 actinobacteria strains.</title>
        <authorList>
            <person name="Klenk H.-P."/>
        </authorList>
    </citation>
    <scope>NUCLEOTIDE SEQUENCE [LARGE SCALE GENOMIC DNA]</scope>
    <source>
        <strain evidence="1 2">DSM 102200</strain>
    </source>
</reference>
<dbReference type="SUPFAM" id="SSF47598">
    <property type="entry name" value="Ribbon-helix-helix"/>
    <property type="match status" value="1"/>
</dbReference>
<dbReference type="InterPro" id="IPR010985">
    <property type="entry name" value="Ribbon_hlx_hlx"/>
</dbReference>
<evidence type="ECO:0000313" key="1">
    <source>
        <dbReference type="EMBL" id="TQL99718.1"/>
    </source>
</evidence>